<dbReference type="AlphaFoldDB" id="A0AAW9NL19"/>
<sequence length="67" mass="7558">MNFKAKFVSHSYVLLTLSTKGTMATKNPSIGISPYEAFLMNVMANDFPIRNDCNQIDFIPFPELTLI</sequence>
<dbReference type="RefSeq" id="WP_367407749.1">
    <property type="nucleotide sequence ID" value="NZ_JARNBH010000026.1"/>
</dbReference>
<gene>
    <name evidence="1" type="ORF">P4706_21985</name>
</gene>
<protein>
    <submittedName>
        <fullName evidence="1">Uncharacterized protein</fullName>
    </submittedName>
</protein>
<proteinExistence type="predicted"/>
<comment type="caution">
    <text evidence="1">The sequence shown here is derived from an EMBL/GenBank/DDBJ whole genome shotgun (WGS) entry which is preliminary data.</text>
</comment>
<dbReference type="EMBL" id="JARNBH010000026">
    <property type="protein sequence ID" value="MEC0275710.1"/>
    <property type="molecule type" value="Genomic_DNA"/>
</dbReference>
<keyword evidence="2" id="KW-1185">Reference proteome</keyword>
<reference evidence="1 2" key="1">
    <citation type="submission" date="2023-03" db="EMBL/GenBank/DDBJ databases">
        <title>Bacillus Genome Sequencing.</title>
        <authorList>
            <person name="Dunlap C."/>
        </authorList>
    </citation>
    <scope>NUCLEOTIDE SEQUENCE [LARGE SCALE GENOMIC DNA]</scope>
    <source>
        <strain evidence="1 2">B-41290</strain>
    </source>
</reference>
<dbReference type="Proteomes" id="UP001307168">
    <property type="component" value="Unassembled WGS sequence"/>
</dbReference>
<name>A0AAW9NL19_9BACI</name>
<accession>A0AAW9NL19</accession>
<evidence type="ECO:0000313" key="1">
    <source>
        <dbReference type="EMBL" id="MEC0275710.1"/>
    </source>
</evidence>
<evidence type="ECO:0000313" key="2">
    <source>
        <dbReference type="Proteomes" id="UP001307168"/>
    </source>
</evidence>
<organism evidence="1 2">
    <name type="scientific">Peribacillus castrilensis</name>
    <dbReference type="NCBI Taxonomy" id="2897690"/>
    <lineage>
        <taxon>Bacteria</taxon>
        <taxon>Bacillati</taxon>
        <taxon>Bacillota</taxon>
        <taxon>Bacilli</taxon>
        <taxon>Bacillales</taxon>
        <taxon>Bacillaceae</taxon>
        <taxon>Peribacillus</taxon>
    </lineage>
</organism>